<dbReference type="STRING" id="669502.SSDC_01820"/>
<dbReference type="eggNOG" id="COG2887">
    <property type="taxonomic scope" value="Bacteria"/>
</dbReference>
<evidence type="ECO:0000313" key="2">
    <source>
        <dbReference type="EMBL" id="AGS07048.1"/>
    </source>
</evidence>
<gene>
    <name evidence="2" type="ORF">SSDC_01820</name>
</gene>
<dbReference type="GeneID" id="301553232"/>
<name>S5RQ74_9PROT</name>
<keyword evidence="3" id="KW-1185">Reference proteome</keyword>
<protein>
    <recommendedName>
        <fullName evidence="1">PD-(D/E)XK endonuclease-like domain-containing protein</fullName>
    </recommendedName>
</protein>
<proteinExistence type="predicted"/>
<evidence type="ECO:0000259" key="1">
    <source>
        <dbReference type="Pfam" id="PF12705"/>
    </source>
</evidence>
<dbReference type="HOGENOM" id="CLU_012191_0_0_4"/>
<dbReference type="OrthoDB" id="9761147at2"/>
<dbReference type="EMBL" id="CP003468">
    <property type="protein sequence ID" value="AGS07048.1"/>
    <property type="molecule type" value="Genomic_DNA"/>
</dbReference>
<dbReference type="Pfam" id="PF12705">
    <property type="entry name" value="PDDEXK_1"/>
    <property type="match status" value="1"/>
</dbReference>
<organism evidence="2 3">
    <name type="scientific">Candidatus Profftella armatura</name>
    <dbReference type="NCBI Taxonomy" id="669502"/>
    <lineage>
        <taxon>Bacteria</taxon>
        <taxon>Pseudomonadati</taxon>
        <taxon>Pseudomonadota</taxon>
        <taxon>Betaproteobacteria</taxon>
        <taxon>Candidatus Profftella</taxon>
    </lineage>
</organism>
<dbReference type="SUPFAM" id="SSF52540">
    <property type="entry name" value="P-loop containing nucleoside triphosphate hydrolases"/>
    <property type="match status" value="1"/>
</dbReference>
<dbReference type="InterPro" id="IPR011604">
    <property type="entry name" value="PDDEXK-like_dom_sf"/>
</dbReference>
<dbReference type="SUPFAM" id="SSF52980">
    <property type="entry name" value="Restriction endonuclease-like"/>
    <property type="match status" value="1"/>
</dbReference>
<dbReference type="InterPro" id="IPR027417">
    <property type="entry name" value="P-loop_NTPase"/>
</dbReference>
<dbReference type="RefSeq" id="WP_020915623.1">
    <property type="nucleotide sequence ID" value="NC_021885.1"/>
</dbReference>
<dbReference type="InterPro" id="IPR038726">
    <property type="entry name" value="PDDEXK_AddAB-type"/>
</dbReference>
<dbReference type="Proteomes" id="UP000015216">
    <property type="component" value="Chromosome"/>
</dbReference>
<dbReference type="KEGG" id="ssdc:SSDC_01820"/>
<sequence>MLHPALRITPSALFWFDSVKQIIKHCENLKIISPKKYDFSSLRIIVPNTLHIQYFKKAFNKFFSFKNYISPFIGTFDNWLKLHISNFDIFFPIQNHEKLLYLYLKLQKNYLFKKNNMINKIDLLIFSKELIKLFHELNQMLLPSIYKLDKIKIRWKSALNFLSPFVYTILKDEIELIWSIWCYQIKNDESVWRFMNIKKLIVEVEMPLIWFTSIQPSPIEINFLNNYGKNCSVLPIIIDWSKIPYLYFKAWPEIQLSKTEFTITKKFISPLYINDKNIDVPSNLSICPCNNLEDIATQVSQNIINLLILGYKKIAIIELDSLVISRICSLLKRSKIFVFNTVGCKLSRTSAAAFLTNFFNVIDEPRKANKFLIFLKSPYILNDILDKNNYISIIESICRDTIIFNNLYFALKKLKNINLDLYKLIQKIVNKYKKLHIKSYSISKWNSIILKFFLELGINEALDTNESGKLVLKILSNIYKNTDLLFTFSEYRKFIELQMDMTKFISKSDDNRVTILSINDIYLLRFDAVFIVGIDIDNFPSLVKETLFFSNIFRKKLKLNTNYSLRQKQLRELTELLCCCKKVILFWQIYKNSELNFISPLIERLQLILNIYKKKLKKHRSKINLYDIKSIPILPPLPNCGELLPYKISITSYNNFIECPYKFFAQHMLNLNSINNFYNIPQKYHYGNWVHKILFLYHSHLNNVKKLISLDKRFELLNLISKKIFKEVLKICPVSLNYYISWKKSIPYYLKWSNSHEYSGWNFVSGEKKYKKTLFLFNNKKIVLYGRIDRIDKNIDDQYLILDYKTSDYNSLRKKIHNNKDYQLILYKFLLEKNIKIPKYNAQYIVLNNKQIKIIDIPKNILNSVTTEKLISKIKKQIYSIATGASLPALGIESICRFCNMKGLCRKKEWLIN</sequence>
<dbReference type="eggNOG" id="COG0210">
    <property type="taxonomic scope" value="Bacteria"/>
</dbReference>
<dbReference type="InterPro" id="IPR011335">
    <property type="entry name" value="Restrct_endonuc-II-like"/>
</dbReference>
<evidence type="ECO:0000313" key="3">
    <source>
        <dbReference type="Proteomes" id="UP000015216"/>
    </source>
</evidence>
<accession>S5RQ74</accession>
<dbReference type="AlphaFoldDB" id="S5RQ74"/>
<feature type="domain" description="PD-(D/E)XK endonuclease-like" evidence="1">
    <location>
        <begin position="648"/>
        <end position="906"/>
    </location>
</feature>
<reference evidence="2 3" key="1">
    <citation type="journal article" date="2013" name="Curr. Biol.">
        <title>Defensive bacteriome symbiont with a drastically reduced genome.</title>
        <authorList>
            <person name="Nakabachi A."/>
            <person name="Ueoka R."/>
            <person name="Oshima K."/>
            <person name="Teta R."/>
            <person name="Mangoni A."/>
            <person name="Gurgui M."/>
            <person name="Oldham N.J."/>
            <person name="van Echten-Deckert G."/>
            <person name="Okamura K."/>
            <person name="Yamamoto K."/>
            <person name="Inoue H."/>
            <person name="Ohkuma M."/>
            <person name="Hongoh Y."/>
            <person name="Miyagishima S.Y."/>
            <person name="Hattori M."/>
            <person name="Piel J."/>
            <person name="Fukatsu T."/>
        </authorList>
    </citation>
    <scope>NUCLEOTIDE SEQUENCE [LARGE SCALE GENOMIC DNA]</scope>
    <source>
        <strain evidence="2 3">DC</strain>
    </source>
</reference>
<dbReference type="Gene3D" id="3.90.320.10">
    <property type="match status" value="1"/>
</dbReference>